<dbReference type="Proteomes" id="UP000887159">
    <property type="component" value="Unassembled WGS sequence"/>
</dbReference>
<evidence type="ECO:0000313" key="2">
    <source>
        <dbReference type="Proteomes" id="UP000887159"/>
    </source>
</evidence>
<name>A0A8X6UWL3_TRICX</name>
<protein>
    <submittedName>
        <fullName evidence="1">Transposable element Tcb2 transposase</fullName>
    </submittedName>
</protein>
<proteinExistence type="predicted"/>
<gene>
    <name evidence="1" type="primary">TCB2_161</name>
    <name evidence="1" type="ORF">TNCV_4335411</name>
</gene>
<dbReference type="InterPro" id="IPR036397">
    <property type="entry name" value="RNaseH_sf"/>
</dbReference>
<evidence type="ECO:0000313" key="1">
    <source>
        <dbReference type="EMBL" id="GFX90538.1"/>
    </source>
</evidence>
<dbReference type="EMBL" id="BMAU01021101">
    <property type="protein sequence ID" value="GFX90538.1"/>
    <property type="molecule type" value="Genomic_DNA"/>
</dbReference>
<comment type="caution">
    <text evidence="1">The sequence shown here is derived from an EMBL/GenBank/DDBJ whole genome shotgun (WGS) entry which is preliminary data.</text>
</comment>
<sequence>MGFWNRRPTPVPLLTARHKALRLACAREHRHWTIHDYTPFHLKLAALERGIVQAGGGSVMVWSVCSRRDMEPLIRLDTTLTGDRYEHSSEFRHFCWAPKCPDLNIMEHIWNALQSAVQKRSPPLLSSTDLWTVLQDSWCQLPSALLQTLIEFMPRHVAAFLRARRGPTKY</sequence>
<dbReference type="AlphaFoldDB" id="A0A8X6UWL3"/>
<keyword evidence="2" id="KW-1185">Reference proteome</keyword>
<accession>A0A8X6UWL3</accession>
<reference evidence="1" key="1">
    <citation type="submission" date="2020-08" db="EMBL/GenBank/DDBJ databases">
        <title>Multicomponent nature underlies the extraordinary mechanical properties of spider dragline silk.</title>
        <authorList>
            <person name="Kono N."/>
            <person name="Nakamura H."/>
            <person name="Mori M."/>
            <person name="Yoshida Y."/>
            <person name="Ohtoshi R."/>
            <person name="Malay A.D."/>
            <person name="Moran D.A.P."/>
            <person name="Tomita M."/>
            <person name="Numata K."/>
            <person name="Arakawa K."/>
        </authorList>
    </citation>
    <scope>NUCLEOTIDE SEQUENCE</scope>
</reference>
<dbReference type="Gene3D" id="3.30.420.10">
    <property type="entry name" value="Ribonuclease H-like superfamily/Ribonuclease H"/>
    <property type="match status" value="2"/>
</dbReference>
<dbReference type="GO" id="GO:0003676">
    <property type="term" value="F:nucleic acid binding"/>
    <property type="evidence" value="ECO:0007669"/>
    <property type="project" value="InterPro"/>
</dbReference>
<organism evidence="1 2">
    <name type="scientific">Trichonephila clavipes</name>
    <name type="common">Golden silk orbweaver</name>
    <name type="synonym">Nephila clavipes</name>
    <dbReference type="NCBI Taxonomy" id="2585209"/>
    <lineage>
        <taxon>Eukaryota</taxon>
        <taxon>Metazoa</taxon>
        <taxon>Ecdysozoa</taxon>
        <taxon>Arthropoda</taxon>
        <taxon>Chelicerata</taxon>
        <taxon>Arachnida</taxon>
        <taxon>Araneae</taxon>
        <taxon>Araneomorphae</taxon>
        <taxon>Entelegynae</taxon>
        <taxon>Araneoidea</taxon>
        <taxon>Nephilidae</taxon>
        <taxon>Trichonephila</taxon>
    </lineage>
</organism>